<proteinExistence type="predicted"/>
<dbReference type="Proteomes" id="UP001430953">
    <property type="component" value="Unassembled WGS sequence"/>
</dbReference>
<accession>A0AAW2G9Q7</accession>
<gene>
    <name evidence="2" type="ORF">PUN28_006205</name>
</gene>
<protein>
    <submittedName>
        <fullName evidence="2">Uncharacterized protein</fullName>
    </submittedName>
</protein>
<reference evidence="2 3" key="1">
    <citation type="submission" date="2023-03" db="EMBL/GenBank/DDBJ databases">
        <title>High recombination rates correlate with genetic variation in Cardiocondyla obscurior ants.</title>
        <authorList>
            <person name="Errbii M."/>
        </authorList>
    </citation>
    <scope>NUCLEOTIDE SEQUENCE [LARGE SCALE GENOMIC DNA]</scope>
    <source>
        <strain evidence="2">Alpha-2009</strain>
        <tissue evidence="2">Whole body</tissue>
    </source>
</reference>
<evidence type="ECO:0000313" key="2">
    <source>
        <dbReference type="EMBL" id="KAL0124210.1"/>
    </source>
</evidence>
<evidence type="ECO:0000256" key="1">
    <source>
        <dbReference type="SAM" id="MobiDB-lite"/>
    </source>
</evidence>
<keyword evidence="3" id="KW-1185">Reference proteome</keyword>
<sequence>MNFQNRPVESINDNGSNDSGGDEGKVMADGNVSVPEVALFYSCSATSGLAQTPCTEYDQFPYAKRRSDVEQSGIAQIRHVARFSSAAANQPRSVRFQY</sequence>
<feature type="region of interest" description="Disordered" evidence="1">
    <location>
        <begin position="1"/>
        <end position="28"/>
    </location>
</feature>
<comment type="caution">
    <text evidence="2">The sequence shown here is derived from an EMBL/GenBank/DDBJ whole genome shotgun (WGS) entry which is preliminary data.</text>
</comment>
<dbReference type="EMBL" id="JADYXP020000005">
    <property type="protein sequence ID" value="KAL0124210.1"/>
    <property type="molecule type" value="Genomic_DNA"/>
</dbReference>
<feature type="compositionally biased region" description="Low complexity" evidence="1">
    <location>
        <begin position="10"/>
        <end position="19"/>
    </location>
</feature>
<evidence type="ECO:0000313" key="3">
    <source>
        <dbReference type="Proteomes" id="UP001430953"/>
    </source>
</evidence>
<name>A0AAW2G9Q7_9HYME</name>
<organism evidence="2 3">
    <name type="scientific">Cardiocondyla obscurior</name>
    <dbReference type="NCBI Taxonomy" id="286306"/>
    <lineage>
        <taxon>Eukaryota</taxon>
        <taxon>Metazoa</taxon>
        <taxon>Ecdysozoa</taxon>
        <taxon>Arthropoda</taxon>
        <taxon>Hexapoda</taxon>
        <taxon>Insecta</taxon>
        <taxon>Pterygota</taxon>
        <taxon>Neoptera</taxon>
        <taxon>Endopterygota</taxon>
        <taxon>Hymenoptera</taxon>
        <taxon>Apocrita</taxon>
        <taxon>Aculeata</taxon>
        <taxon>Formicoidea</taxon>
        <taxon>Formicidae</taxon>
        <taxon>Myrmicinae</taxon>
        <taxon>Cardiocondyla</taxon>
    </lineage>
</organism>
<dbReference type="AlphaFoldDB" id="A0AAW2G9Q7"/>